<protein>
    <submittedName>
        <fullName evidence="2">Uncharacterized protein</fullName>
    </submittedName>
</protein>
<name>A0A7S3ZWJ2_9STRA</name>
<reference evidence="2" key="1">
    <citation type="submission" date="2021-01" db="EMBL/GenBank/DDBJ databases">
        <authorList>
            <person name="Corre E."/>
            <person name="Pelletier E."/>
            <person name="Niang G."/>
            <person name="Scheremetjew M."/>
            <person name="Finn R."/>
            <person name="Kale V."/>
            <person name="Holt S."/>
            <person name="Cochrane G."/>
            <person name="Meng A."/>
            <person name="Brown T."/>
            <person name="Cohen L."/>
        </authorList>
    </citation>
    <scope>NUCLEOTIDE SEQUENCE</scope>
    <source>
        <strain evidence="2">CCMP1756</strain>
    </source>
</reference>
<gene>
    <name evidence="2" type="ORF">PCAL00307_LOCUS11646</name>
</gene>
<organism evidence="2">
    <name type="scientific">Pelagomonas calceolata</name>
    <dbReference type="NCBI Taxonomy" id="35677"/>
    <lineage>
        <taxon>Eukaryota</taxon>
        <taxon>Sar</taxon>
        <taxon>Stramenopiles</taxon>
        <taxon>Ochrophyta</taxon>
        <taxon>Pelagophyceae</taxon>
        <taxon>Pelagomonadales</taxon>
        <taxon>Pelagomonadaceae</taxon>
        <taxon>Pelagomonas</taxon>
    </lineage>
</organism>
<sequence>MASAAPAADGGTARARRAADDKAESALQDKLVKAVTCKDVSDAAATAAIDAAFGGGGAERRAGLGRLAAALSAEVRDKLEPAVEAELKRRAAPKHPGNAAWSWNAAKASTPVATPTSSPVQSDDDEANGSGPMDDGSATSPARVALKARPPPARTPQSASGDARRVKPDVPGLQIPEF</sequence>
<accession>A0A7S3ZWJ2</accession>
<proteinExistence type="predicted"/>
<evidence type="ECO:0000313" key="2">
    <source>
        <dbReference type="EMBL" id="CAE0696210.1"/>
    </source>
</evidence>
<feature type="compositionally biased region" description="Low complexity" evidence="1">
    <location>
        <begin position="1"/>
        <end position="13"/>
    </location>
</feature>
<evidence type="ECO:0000256" key="1">
    <source>
        <dbReference type="SAM" id="MobiDB-lite"/>
    </source>
</evidence>
<feature type="compositionally biased region" description="Low complexity" evidence="1">
    <location>
        <begin position="98"/>
        <end position="109"/>
    </location>
</feature>
<feature type="region of interest" description="Disordered" evidence="1">
    <location>
        <begin position="1"/>
        <end position="25"/>
    </location>
</feature>
<feature type="compositionally biased region" description="Polar residues" evidence="1">
    <location>
        <begin position="111"/>
        <end position="121"/>
    </location>
</feature>
<dbReference type="EMBL" id="HBIW01013558">
    <property type="protein sequence ID" value="CAE0696210.1"/>
    <property type="molecule type" value="Transcribed_RNA"/>
</dbReference>
<dbReference type="AlphaFoldDB" id="A0A7S3ZWJ2"/>
<feature type="region of interest" description="Disordered" evidence="1">
    <location>
        <begin position="87"/>
        <end position="178"/>
    </location>
</feature>